<proteinExistence type="inferred from homology"/>
<dbReference type="EMBL" id="FQZS01000019">
    <property type="protein sequence ID" value="SHJ18835.1"/>
    <property type="molecule type" value="Genomic_DNA"/>
</dbReference>
<dbReference type="RefSeq" id="WP_073026706.1">
    <property type="nucleotide sequence ID" value="NZ_FQZS01000019.1"/>
</dbReference>
<dbReference type="PANTHER" id="PTHR30535:SF34">
    <property type="entry name" value="MOLYBDATE-BINDING PROTEIN MOLA"/>
    <property type="match status" value="1"/>
</dbReference>
<dbReference type="Proteomes" id="UP000184442">
    <property type="component" value="Unassembled WGS sequence"/>
</dbReference>
<comment type="similarity">
    <text evidence="1">Belongs to the bacterial solute-binding protein 8 family.</text>
</comment>
<dbReference type="PROSITE" id="PS51257">
    <property type="entry name" value="PROKAR_LIPOPROTEIN"/>
    <property type="match status" value="1"/>
</dbReference>
<sequence>MKKFSIYLIWILMLTLLLSACGSNINDDKDKHSNISLDASSLQSNVESVVHGESSGNEGGIENDKNEKAYPTVITDMLGNHVEIEKKPEKVAVISEKLFELFHSVGGVSICGVVPENGKSVNDNMKNLPMVGKESNPDIIEILELEPDIVFVEAGLQDFIAFNLKKNDVVVISLEVGSEDKNKEAIRIMKEVAGIE</sequence>
<accession>A0A1M6H9H7</accession>
<dbReference type="STRING" id="1122184.SAMN02745176_02708"/>
<gene>
    <name evidence="3" type="ORF">SAMN02745176_02708</name>
</gene>
<keyword evidence="4" id="KW-1185">Reference proteome</keyword>
<name>A0A1M6H9H7_9FIRM</name>
<dbReference type="OrthoDB" id="9816357at2"/>
<evidence type="ECO:0000256" key="1">
    <source>
        <dbReference type="ARBA" id="ARBA00008814"/>
    </source>
</evidence>
<evidence type="ECO:0000313" key="4">
    <source>
        <dbReference type="Proteomes" id="UP000184442"/>
    </source>
</evidence>
<dbReference type="PANTHER" id="PTHR30535">
    <property type="entry name" value="VITAMIN B12-BINDING PROTEIN"/>
    <property type="match status" value="1"/>
</dbReference>
<reference evidence="3 4" key="1">
    <citation type="submission" date="2016-11" db="EMBL/GenBank/DDBJ databases">
        <authorList>
            <person name="Jaros S."/>
            <person name="Januszkiewicz K."/>
            <person name="Wedrychowicz H."/>
        </authorList>
    </citation>
    <scope>NUCLEOTIDE SEQUENCE [LARGE SCALE GENOMIC DNA]</scope>
    <source>
        <strain evidence="3 4">DSM 19022</strain>
    </source>
</reference>
<dbReference type="InterPro" id="IPR050902">
    <property type="entry name" value="ABC_Transporter_SBP"/>
</dbReference>
<dbReference type="Gene3D" id="3.40.50.1980">
    <property type="entry name" value="Nitrogenase molybdenum iron protein domain"/>
    <property type="match status" value="1"/>
</dbReference>
<evidence type="ECO:0000313" key="3">
    <source>
        <dbReference type="EMBL" id="SHJ18835.1"/>
    </source>
</evidence>
<evidence type="ECO:0000259" key="2">
    <source>
        <dbReference type="PROSITE" id="PS50983"/>
    </source>
</evidence>
<feature type="domain" description="Fe/B12 periplasmic-binding" evidence="2">
    <location>
        <begin position="90"/>
        <end position="196"/>
    </location>
</feature>
<dbReference type="InterPro" id="IPR002491">
    <property type="entry name" value="ABC_transptr_periplasmic_BD"/>
</dbReference>
<dbReference type="SUPFAM" id="SSF53807">
    <property type="entry name" value="Helical backbone' metal receptor"/>
    <property type="match status" value="1"/>
</dbReference>
<organism evidence="3 4">
    <name type="scientific">Lutispora thermophila DSM 19022</name>
    <dbReference type="NCBI Taxonomy" id="1122184"/>
    <lineage>
        <taxon>Bacteria</taxon>
        <taxon>Bacillati</taxon>
        <taxon>Bacillota</taxon>
        <taxon>Clostridia</taxon>
        <taxon>Lutisporales</taxon>
        <taxon>Lutisporaceae</taxon>
        <taxon>Lutispora</taxon>
    </lineage>
</organism>
<dbReference type="PROSITE" id="PS50983">
    <property type="entry name" value="FE_B12_PBP"/>
    <property type="match status" value="1"/>
</dbReference>
<protein>
    <recommendedName>
        <fullName evidence="2">Fe/B12 periplasmic-binding domain-containing protein</fullName>
    </recommendedName>
</protein>
<dbReference type="AlphaFoldDB" id="A0A1M6H9H7"/>